<dbReference type="GO" id="GO:0016020">
    <property type="term" value="C:membrane"/>
    <property type="evidence" value="ECO:0007669"/>
    <property type="project" value="UniProtKB-SubCell"/>
</dbReference>
<feature type="domain" description="ABC-2 type transporter transmembrane" evidence="6">
    <location>
        <begin position="17"/>
        <end position="381"/>
    </location>
</feature>
<feature type="transmembrane region" description="Helical" evidence="5">
    <location>
        <begin position="366"/>
        <end position="389"/>
    </location>
</feature>
<dbReference type="KEGG" id="mass:CR152_07030"/>
<organism evidence="7 8">
    <name type="scientific">Massilia violaceinigra</name>
    <dbReference type="NCBI Taxonomy" id="2045208"/>
    <lineage>
        <taxon>Bacteria</taxon>
        <taxon>Pseudomonadati</taxon>
        <taxon>Pseudomonadota</taxon>
        <taxon>Betaproteobacteria</taxon>
        <taxon>Burkholderiales</taxon>
        <taxon>Oxalobacteraceae</taxon>
        <taxon>Telluria group</taxon>
        <taxon>Massilia</taxon>
    </lineage>
</organism>
<reference evidence="7" key="1">
    <citation type="submission" date="2017-10" db="EMBL/GenBank/DDBJ databases">
        <title>Massilia psychrophilum sp. nov., a novel purple-pigmented bacterium isolated from Tianshan glacier, Xinjiang Municipality, China.</title>
        <authorList>
            <person name="Wang H."/>
        </authorList>
    </citation>
    <scope>NUCLEOTIDE SEQUENCE [LARGE SCALE GENOMIC DNA]</scope>
    <source>
        <strain evidence="7">B2</strain>
    </source>
</reference>
<dbReference type="InterPro" id="IPR013525">
    <property type="entry name" value="ABC2_TM"/>
</dbReference>
<keyword evidence="8" id="KW-1185">Reference proteome</keyword>
<sequence length="398" mass="43695">MWTVYLKELLELLRDRKTFIFTLLLPIVAMPMIFGGLGYLSSTIFKKAQHKELSYALFGKDNAPGLSERFAREKGLREVPLANQDAIKAAIDNDRITFAIVIPDGFEEAMAAHRQARVTLHYNNAVALDMTHKRVAAVIDAHNGALREQALSAMNMSRAELRFALNPIELEELSTAGTRERMGALVGGFLPYILLMVCLMAAMYPAIDLGAGEKERGTLETLLLAPIARTSLVLAKFLVLFTVGLTSALLMVASMGLLLALFGGSLEGGLAQMVRAIGARDLAMVALMLVPTAAIFASILLSISIYAKSYKEASGMISPLMMLLIVPIVVAMLPGVELNWFWSMVPLTNVSLAMKELVKGTMDYRMFSAILLSTTLIAGALLAWCRWWFNREDVLFRS</sequence>
<feature type="transmembrane region" description="Helical" evidence="5">
    <location>
        <begin position="20"/>
        <end position="40"/>
    </location>
</feature>
<name>A0A2D2DH34_9BURK</name>
<evidence type="ECO:0000256" key="5">
    <source>
        <dbReference type="SAM" id="Phobius"/>
    </source>
</evidence>
<comment type="subcellular location">
    <subcellularLocation>
        <location evidence="1">Membrane</location>
        <topology evidence="1">Multi-pass membrane protein</topology>
    </subcellularLocation>
</comment>
<dbReference type="EMBL" id="CP024608">
    <property type="protein sequence ID" value="ATQ74286.1"/>
    <property type="molecule type" value="Genomic_DNA"/>
</dbReference>
<dbReference type="RefSeq" id="WP_099874275.1">
    <property type="nucleotide sequence ID" value="NZ_CP024608.1"/>
</dbReference>
<dbReference type="Pfam" id="PF12698">
    <property type="entry name" value="ABC2_membrane_3"/>
    <property type="match status" value="1"/>
</dbReference>
<feature type="transmembrane region" description="Helical" evidence="5">
    <location>
        <begin position="282"/>
        <end position="307"/>
    </location>
</feature>
<feature type="transmembrane region" description="Helical" evidence="5">
    <location>
        <begin position="237"/>
        <end position="262"/>
    </location>
</feature>
<gene>
    <name evidence="7" type="ORF">CR152_07030</name>
</gene>
<keyword evidence="4 5" id="KW-0472">Membrane</keyword>
<evidence type="ECO:0000256" key="2">
    <source>
        <dbReference type="ARBA" id="ARBA00022692"/>
    </source>
</evidence>
<dbReference type="OrthoDB" id="5486437at2"/>
<accession>A0A2D2DH34</accession>
<feature type="transmembrane region" description="Helical" evidence="5">
    <location>
        <begin position="189"/>
        <end position="207"/>
    </location>
</feature>
<evidence type="ECO:0000313" key="8">
    <source>
        <dbReference type="Proteomes" id="UP000229897"/>
    </source>
</evidence>
<evidence type="ECO:0000256" key="1">
    <source>
        <dbReference type="ARBA" id="ARBA00004141"/>
    </source>
</evidence>
<protein>
    <submittedName>
        <fullName evidence="7">ABC transporter</fullName>
    </submittedName>
</protein>
<keyword evidence="3 5" id="KW-1133">Transmembrane helix</keyword>
<keyword evidence="2 5" id="KW-0812">Transmembrane</keyword>
<proteinExistence type="predicted"/>
<dbReference type="AlphaFoldDB" id="A0A2D2DH34"/>
<evidence type="ECO:0000256" key="3">
    <source>
        <dbReference type="ARBA" id="ARBA00022989"/>
    </source>
</evidence>
<dbReference type="Gene3D" id="3.40.1710.10">
    <property type="entry name" value="abc type-2 transporter like domain"/>
    <property type="match status" value="1"/>
</dbReference>
<dbReference type="PANTHER" id="PTHR43471:SF3">
    <property type="entry name" value="ABC TRANSPORTER PERMEASE PROTEIN NATB"/>
    <property type="match status" value="1"/>
</dbReference>
<dbReference type="Proteomes" id="UP000229897">
    <property type="component" value="Chromosome"/>
</dbReference>
<dbReference type="GO" id="GO:0140359">
    <property type="term" value="F:ABC-type transporter activity"/>
    <property type="evidence" value="ECO:0007669"/>
    <property type="project" value="InterPro"/>
</dbReference>
<evidence type="ECO:0000313" key="7">
    <source>
        <dbReference type="EMBL" id="ATQ74286.1"/>
    </source>
</evidence>
<feature type="transmembrane region" description="Helical" evidence="5">
    <location>
        <begin position="319"/>
        <end position="345"/>
    </location>
</feature>
<evidence type="ECO:0000259" key="6">
    <source>
        <dbReference type="Pfam" id="PF12698"/>
    </source>
</evidence>
<evidence type="ECO:0000256" key="4">
    <source>
        <dbReference type="ARBA" id="ARBA00023136"/>
    </source>
</evidence>
<dbReference type="PANTHER" id="PTHR43471">
    <property type="entry name" value="ABC TRANSPORTER PERMEASE"/>
    <property type="match status" value="1"/>
</dbReference>